<dbReference type="EMBL" id="AP024702">
    <property type="protein sequence ID" value="BCX49745.1"/>
    <property type="molecule type" value="Genomic_DNA"/>
</dbReference>
<keyword evidence="3" id="KW-1185">Reference proteome</keyword>
<sequence length="77" mass="8321">MLVKKPLAFFFAALSGFYLLTLGIAPDPLPFLDEATALLILAKSLGVLGVDLGRFLPFFGKKMPKEQGKKEGPVVDI</sequence>
<keyword evidence="1" id="KW-0472">Membrane</keyword>
<dbReference type="Proteomes" id="UP001374893">
    <property type="component" value="Chromosome"/>
</dbReference>
<feature type="transmembrane region" description="Helical" evidence="1">
    <location>
        <begin position="7"/>
        <end position="25"/>
    </location>
</feature>
<evidence type="ECO:0000313" key="3">
    <source>
        <dbReference type="Proteomes" id="UP001374893"/>
    </source>
</evidence>
<reference evidence="2 3" key="1">
    <citation type="submission" date="2021-06" db="EMBL/GenBank/DDBJ databases">
        <title>Complete genome of Haloferula helveola possessing various polysaccharide degrading enzymes.</title>
        <authorList>
            <person name="Takami H."/>
            <person name="Huang C."/>
            <person name="Hamasaki K."/>
        </authorList>
    </citation>
    <scope>NUCLEOTIDE SEQUENCE [LARGE SCALE GENOMIC DNA]</scope>
    <source>
        <strain evidence="2 3">CN-1</strain>
    </source>
</reference>
<protein>
    <submittedName>
        <fullName evidence="2">Uncharacterized protein</fullName>
    </submittedName>
</protein>
<keyword evidence="1" id="KW-1133">Transmembrane helix</keyword>
<evidence type="ECO:0000313" key="2">
    <source>
        <dbReference type="EMBL" id="BCX49745.1"/>
    </source>
</evidence>
<evidence type="ECO:0000256" key="1">
    <source>
        <dbReference type="SAM" id="Phobius"/>
    </source>
</evidence>
<accession>A0ABM7RHC2</accession>
<gene>
    <name evidence="2" type="ORF">HAHE_36530</name>
</gene>
<organism evidence="2 3">
    <name type="scientific">Haloferula helveola</name>
    <dbReference type="NCBI Taxonomy" id="490095"/>
    <lineage>
        <taxon>Bacteria</taxon>
        <taxon>Pseudomonadati</taxon>
        <taxon>Verrucomicrobiota</taxon>
        <taxon>Verrucomicrobiia</taxon>
        <taxon>Verrucomicrobiales</taxon>
        <taxon>Verrucomicrobiaceae</taxon>
        <taxon>Haloferula</taxon>
    </lineage>
</organism>
<feature type="transmembrane region" description="Helical" evidence="1">
    <location>
        <begin position="37"/>
        <end position="60"/>
    </location>
</feature>
<proteinExistence type="predicted"/>
<keyword evidence="1" id="KW-0812">Transmembrane</keyword>
<name>A0ABM7RHC2_9BACT</name>